<proteinExistence type="predicted"/>
<sequence length="154" mass="16590">MPIIRRDTLRKYRDSIPKKDTFITMNMTKSMHRMTAWIAFCAILLASLAPSISHAVAAAKGTPNGWMEICTVEGAKLVQVDGGKPSAPSSGHKSLHFEHCPFCLNHAVAAGMPPADFVLPVVAGTSVVPLLFYQASHPLFAWTAAQPRAPPVLS</sequence>
<comment type="caution">
    <text evidence="1">The sequence shown here is derived from an EMBL/GenBank/DDBJ whole genome shotgun (WGS) entry which is preliminary data.</text>
</comment>
<dbReference type="EMBL" id="BMDP01000003">
    <property type="protein sequence ID" value="GGI55241.1"/>
    <property type="molecule type" value="Genomic_DNA"/>
</dbReference>
<evidence type="ECO:0000313" key="1">
    <source>
        <dbReference type="EMBL" id="GGI55241.1"/>
    </source>
</evidence>
<dbReference type="AlphaFoldDB" id="A0A8J3B025"/>
<dbReference type="RefSeq" id="WP_229724094.1">
    <property type="nucleotide sequence ID" value="NZ_BMDP01000003.1"/>
</dbReference>
<gene>
    <name evidence="1" type="ORF">GCM10011430_24150</name>
</gene>
<reference evidence="1" key="1">
    <citation type="journal article" date="2014" name="Int. J. Syst. Evol. Microbiol.">
        <title>Complete genome sequence of Corynebacterium casei LMG S-19264T (=DSM 44701T), isolated from a smear-ripened cheese.</title>
        <authorList>
            <consortium name="US DOE Joint Genome Institute (JGI-PGF)"/>
            <person name="Walter F."/>
            <person name="Albersmeier A."/>
            <person name="Kalinowski J."/>
            <person name="Ruckert C."/>
        </authorList>
    </citation>
    <scope>NUCLEOTIDE SEQUENCE</scope>
    <source>
        <strain evidence="1">CCM 7664</strain>
    </source>
</reference>
<keyword evidence="1" id="KW-0449">Lipoprotein</keyword>
<protein>
    <submittedName>
        <fullName evidence="1">Lipoprotein</fullName>
    </submittedName>
</protein>
<keyword evidence="2" id="KW-1185">Reference proteome</keyword>
<dbReference type="Proteomes" id="UP000627205">
    <property type="component" value="Unassembled WGS sequence"/>
</dbReference>
<dbReference type="Pfam" id="PF11162">
    <property type="entry name" value="DUF2946"/>
    <property type="match status" value="1"/>
</dbReference>
<accession>A0A8J3B025</accession>
<reference evidence="1" key="2">
    <citation type="submission" date="2020-09" db="EMBL/GenBank/DDBJ databases">
        <authorList>
            <person name="Sun Q."/>
            <person name="Sedlacek I."/>
        </authorList>
    </citation>
    <scope>NUCLEOTIDE SEQUENCE</scope>
    <source>
        <strain evidence="1">CCM 7664</strain>
    </source>
</reference>
<organism evidence="1 2">
    <name type="scientific">Oxalicibacterium solurbis</name>
    <dbReference type="NCBI Taxonomy" id="69280"/>
    <lineage>
        <taxon>Bacteria</taxon>
        <taxon>Pseudomonadati</taxon>
        <taxon>Pseudomonadota</taxon>
        <taxon>Betaproteobacteria</taxon>
        <taxon>Burkholderiales</taxon>
        <taxon>Oxalobacteraceae</taxon>
        <taxon>Oxalicibacterium</taxon>
    </lineage>
</organism>
<name>A0A8J3B025_9BURK</name>
<dbReference type="InterPro" id="IPR021333">
    <property type="entry name" value="DUF2946"/>
</dbReference>
<evidence type="ECO:0000313" key="2">
    <source>
        <dbReference type="Proteomes" id="UP000627205"/>
    </source>
</evidence>